<proteinExistence type="predicted"/>
<reference evidence="2" key="1">
    <citation type="submission" date="2020-05" db="EMBL/GenBank/DDBJ databases">
        <authorList>
            <person name="Chiriac C."/>
            <person name="Salcher M."/>
            <person name="Ghai R."/>
            <person name="Kavagutti S V."/>
        </authorList>
    </citation>
    <scope>NUCLEOTIDE SEQUENCE</scope>
</reference>
<keyword evidence="1" id="KW-0472">Membrane</keyword>
<keyword evidence="1" id="KW-1133">Transmembrane helix</keyword>
<organism evidence="2">
    <name type="scientific">freshwater metagenome</name>
    <dbReference type="NCBI Taxonomy" id="449393"/>
    <lineage>
        <taxon>unclassified sequences</taxon>
        <taxon>metagenomes</taxon>
        <taxon>ecological metagenomes</taxon>
    </lineage>
</organism>
<gene>
    <name evidence="2" type="ORF">UFOPK1493_02384</name>
</gene>
<dbReference type="AlphaFoldDB" id="A0A6J6E992"/>
<sequence length="415" mass="43467">MTVQAWFAHNEADIEPGSSVKLALTITNLGTTTESFSLGPTGLAAAWSTIRPAYITLFGGSQETVQVEVSPPRLAGTTAGPTALGVRVVPQSDPDDVEQAEITLNVASTFDRVVTLLQPALRSRRRATFEVMVENKGNAQASCRMHLIDPTQRLDGDFDPPAIGIEPGGSQLVRMKLKATRNQWERRARTIPFRVDADQQGAPTASATGTFVQGPVLPDRLGVRLGAVVLVAGALLGAWFGLVRPAIDDAAADAVAGIELPEITVATTAAPAVTIAEQGDGSEGDGDTGDTGTNAVVPAGESRLVALPSGVPAQTTNEPQTYTVPAGKRFLITDLTMRNPFSDEGTAVLTVGTTSFEFDLLDYARGLDWSRSFRTPIELRAGETVSFQVTCNAVGRPGAAGCTPTATINGTLVDA</sequence>
<feature type="transmembrane region" description="Helical" evidence="1">
    <location>
        <begin position="221"/>
        <end position="242"/>
    </location>
</feature>
<protein>
    <submittedName>
        <fullName evidence="2">Unannotated protein</fullName>
    </submittedName>
</protein>
<evidence type="ECO:0000313" key="2">
    <source>
        <dbReference type="EMBL" id="CAB4570863.1"/>
    </source>
</evidence>
<keyword evidence="1" id="KW-0812">Transmembrane</keyword>
<accession>A0A6J6E992</accession>
<evidence type="ECO:0000256" key="1">
    <source>
        <dbReference type="SAM" id="Phobius"/>
    </source>
</evidence>
<dbReference type="EMBL" id="CAEZSR010000095">
    <property type="protein sequence ID" value="CAB4570863.1"/>
    <property type="molecule type" value="Genomic_DNA"/>
</dbReference>
<name>A0A6J6E992_9ZZZZ</name>